<dbReference type="AlphaFoldDB" id="R6JU72"/>
<organism evidence="1 2">
    <name type="scientific">[Clostridium] clostridioforme CAG:132</name>
    <dbReference type="NCBI Taxonomy" id="1263065"/>
    <lineage>
        <taxon>Bacteria</taxon>
        <taxon>Bacillati</taxon>
        <taxon>Bacillota</taxon>
        <taxon>Clostridia</taxon>
        <taxon>Lachnospirales</taxon>
        <taxon>Lachnospiraceae</taxon>
        <taxon>Enterocloster</taxon>
    </lineage>
</organism>
<evidence type="ECO:0000313" key="2">
    <source>
        <dbReference type="Proteomes" id="UP000018009"/>
    </source>
</evidence>
<proteinExistence type="predicted"/>
<reference evidence="1" key="1">
    <citation type="submission" date="2012-11" db="EMBL/GenBank/DDBJ databases">
        <title>Dependencies among metagenomic species, viruses, plasmids and units of genetic variation.</title>
        <authorList>
            <person name="Nielsen H.B."/>
            <person name="Almeida M."/>
            <person name="Juncker A.S."/>
            <person name="Rasmussen S."/>
            <person name="Li J."/>
            <person name="Sunagawa S."/>
            <person name="Plichta D."/>
            <person name="Gautier L."/>
            <person name="Le Chatelier E."/>
            <person name="Peletier E."/>
            <person name="Bonde I."/>
            <person name="Nielsen T."/>
            <person name="Manichanh C."/>
            <person name="Arumugam M."/>
            <person name="Batto J."/>
            <person name="Santos M.B.Q.D."/>
            <person name="Blom N."/>
            <person name="Borruel N."/>
            <person name="Burgdorf K.S."/>
            <person name="Boumezbeur F."/>
            <person name="Casellas F."/>
            <person name="Dore J."/>
            <person name="Guarner F."/>
            <person name="Hansen T."/>
            <person name="Hildebrand F."/>
            <person name="Kaas R.S."/>
            <person name="Kennedy S."/>
            <person name="Kristiansen K."/>
            <person name="Kultima J.R."/>
            <person name="Leonard P."/>
            <person name="Levenez F."/>
            <person name="Lund O."/>
            <person name="Moumen B."/>
            <person name="Le Paslier D."/>
            <person name="Pons N."/>
            <person name="Pedersen O."/>
            <person name="Prifti E."/>
            <person name="Qin J."/>
            <person name="Raes J."/>
            <person name="Tap J."/>
            <person name="Tims S."/>
            <person name="Ussery D.W."/>
            <person name="Yamada T."/>
            <person name="MetaHit consortium"/>
            <person name="Renault P."/>
            <person name="Sicheritz-Ponten T."/>
            <person name="Bork P."/>
            <person name="Wang J."/>
            <person name="Brunak S."/>
            <person name="Ehrlich S.D."/>
        </authorList>
    </citation>
    <scope>NUCLEOTIDE SEQUENCE [LARGE SCALE GENOMIC DNA]</scope>
</reference>
<name>R6JU72_9FIRM</name>
<dbReference type="Proteomes" id="UP000018009">
    <property type="component" value="Unassembled WGS sequence"/>
</dbReference>
<comment type="caution">
    <text evidence="1">The sequence shown here is derived from an EMBL/GenBank/DDBJ whole genome shotgun (WGS) entry which is preliminary data.</text>
</comment>
<protein>
    <submittedName>
        <fullName evidence="1">Uncharacterized protein</fullName>
    </submittedName>
</protein>
<dbReference type="EMBL" id="CBDY010000052">
    <property type="protein sequence ID" value="CDB61341.1"/>
    <property type="molecule type" value="Genomic_DNA"/>
</dbReference>
<gene>
    <name evidence="1" type="ORF">BN486_01604</name>
</gene>
<sequence length="105" mass="11462">MISASIFSGSMVKSSGLMSQNTGVRLLRTMAWVVDAKLKGVVITSPVSSRAWMAISRAMCPFTNSTMFRIPMYSLSSFSSCLWKSPILVSHALSHMGFIISIYSS</sequence>
<accession>R6JU72</accession>
<evidence type="ECO:0000313" key="1">
    <source>
        <dbReference type="EMBL" id="CDB61341.1"/>
    </source>
</evidence>